<dbReference type="InterPro" id="IPR036259">
    <property type="entry name" value="MFS_trans_sf"/>
</dbReference>
<feature type="transmembrane region" description="Helical" evidence="1">
    <location>
        <begin position="58"/>
        <end position="74"/>
    </location>
</feature>
<accession>A0A1T5GJN7</accession>
<gene>
    <name evidence="2" type="ORF">SAMN06295937_10812</name>
</gene>
<keyword evidence="3" id="KW-1185">Reference proteome</keyword>
<dbReference type="OrthoDB" id="9796632at2"/>
<keyword evidence="1" id="KW-0812">Transmembrane</keyword>
<evidence type="ECO:0000256" key="1">
    <source>
        <dbReference type="SAM" id="Phobius"/>
    </source>
</evidence>
<dbReference type="Gene3D" id="1.20.1250.20">
    <property type="entry name" value="MFS general substrate transporter like domains"/>
    <property type="match status" value="1"/>
</dbReference>
<feature type="transmembrane region" description="Helical" evidence="1">
    <location>
        <begin position="86"/>
        <end position="108"/>
    </location>
</feature>
<keyword evidence="1" id="KW-0472">Membrane</keyword>
<protein>
    <recommendedName>
        <fullName evidence="4">Major Facilitator Superfamily protein</fullName>
    </recommendedName>
</protein>
<proteinExistence type="predicted"/>
<organism evidence="2 3">
    <name type="scientific">Sphingopyxis flava</name>
    <dbReference type="NCBI Taxonomy" id="1507287"/>
    <lineage>
        <taxon>Bacteria</taxon>
        <taxon>Pseudomonadati</taxon>
        <taxon>Pseudomonadota</taxon>
        <taxon>Alphaproteobacteria</taxon>
        <taxon>Sphingomonadales</taxon>
        <taxon>Sphingomonadaceae</taxon>
        <taxon>Sphingopyxis</taxon>
    </lineage>
</organism>
<name>A0A1T5GJN7_9SPHN</name>
<dbReference type="RefSeq" id="WP_079640305.1">
    <property type="nucleotide sequence ID" value="NZ_FUYP01000081.1"/>
</dbReference>
<reference evidence="3" key="1">
    <citation type="submission" date="2017-02" db="EMBL/GenBank/DDBJ databases">
        <authorList>
            <person name="Varghese N."/>
            <person name="Submissions S."/>
        </authorList>
    </citation>
    <scope>NUCLEOTIDE SEQUENCE [LARGE SCALE GENOMIC DNA]</scope>
    <source>
        <strain evidence="3">R11H</strain>
    </source>
</reference>
<dbReference type="EMBL" id="FUYP01000081">
    <property type="protein sequence ID" value="SKC08599.1"/>
    <property type="molecule type" value="Genomic_DNA"/>
</dbReference>
<feature type="transmembrane region" description="Helical" evidence="1">
    <location>
        <begin position="30"/>
        <end position="51"/>
    </location>
</feature>
<sequence length="123" mass="13274">MASGYSLTHWTGSLFIRPWEEEFGWSRGEIAFAHNGAIAAALISPFAGAFLDRAGVRRPVIIAFAVMGLAYLAMTQQSGGLSQLYATYLVIQVAGIFTTGLVFTRVVATRFSASRGLALVIWN</sequence>
<evidence type="ECO:0000313" key="3">
    <source>
        <dbReference type="Proteomes" id="UP000190044"/>
    </source>
</evidence>
<evidence type="ECO:0008006" key="4">
    <source>
        <dbReference type="Google" id="ProtNLM"/>
    </source>
</evidence>
<dbReference type="AlphaFoldDB" id="A0A1T5GJN7"/>
<keyword evidence="1" id="KW-1133">Transmembrane helix</keyword>
<dbReference type="Proteomes" id="UP000190044">
    <property type="component" value="Unassembled WGS sequence"/>
</dbReference>
<evidence type="ECO:0000313" key="2">
    <source>
        <dbReference type="EMBL" id="SKC08599.1"/>
    </source>
</evidence>
<dbReference type="SUPFAM" id="SSF103473">
    <property type="entry name" value="MFS general substrate transporter"/>
    <property type="match status" value="1"/>
</dbReference>